<dbReference type="InterPro" id="IPR011057">
    <property type="entry name" value="Mss4-like_sf"/>
</dbReference>
<evidence type="ECO:0000313" key="6">
    <source>
        <dbReference type="EMBL" id="MFC6376827.1"/>
    </source>
</evidence>
<comment type="similarity">
    <text evidence="1">Belongs to the Gfa family.</text>
</comment>
<dbReference type="EMBL" id="JBHSUB010000003">
    <property type="protein sequence ID" value="MFC6376827.1"/>
    <property type="molecule type" value="Genomic_DNA"/>
</dbReference>
<dbReference type="RefSeq" id="WP_385945904.1">
    <property type="nucleotide sequence ID" value="NZ_JBHSUB010000003.1"/>
</dbReference>
<dbReference type="Proteomes" id="UP001596230">
    <property type="component" value="Unassembled WGS sequence"/>
</dbReference>
<name>A0ABW1VW45_9GAMM</name>
<accession>A0ABW1VW45</accession>
<dbReference type="Pfam" id="PF04828">
    <property type="entry name" value="GFA"/>
    <property type="match status" value="1"/>
</dbReference>
<keyword evidence="3" id="KW-0862">Zinc</keyword>
<dbReference type="SUPFAM" id="SSF51316">
    <property type="entry name" value="Mss4-like"/>
    <property type="match status" value="1"/>
</dbReference>
<dbReference type="InterPro" id="IPR006913">
    <property type="entry name" value="CENP-V/GFA"/>
</dbReference>
<protein>
    <submittedName>
        <fullName evidence="6">GFA family protein</fullName>
    </submittedName>
</protein>
<dbReference type="PROSITE" id="PS51891">
    <property type="entry name" value="CENP_V_GFA"/>
    <property type="match status" value="1"/>
</dbReference>
<keyword evidence="2" id="KW-0479">Metal-binding</keyword>
<comment type="caution">
    <text evidence="6">The sequence shown here is derived from an EMBL/GenBank/DDBJ whole genome shotgun (WGS) entry which is preliminary data.</text>
</comment>
<evidence type="ECO:0000313" key="7">
    <source>
        <dbReference type="Proteomes" id="UP001596230"/>
    </source>
</evidence>
<dbReference type="PANTHER" id="PTHR33337">
    <property type="entry name" value="GFA DOMAIN-CONTAINING PROTEIN"/>
    <property type="match status" value="1"/>
</dbReference>
<sequence length="135" mass="15351">MTRVTGSCLCKQVAYECDDLDGEIINCHCTTCRKAHAAPYAANARVLREHFRWLKGSERLSTYESSPGKIRYFCSGCGSHLLAERPAQSHVIVRVSTLDDDPGQSPRAHIWCSLHAPWLEEPETILHYPEWQPER</sequence>
<keyword evidence="4" id="KW-0456">Lyase</keyword>
<keyword evidence="7" id="KW-1185">Reference proteome</keyword>
<feature type="domain" description="CENP-V/GFA" evidence="5">
    <location>
        <begin position="4"/>
        <end position="120"/>
    </location>
</feature>
<evidence type="ECO:0000256" key="4">
    <source>
        <dbReference type="ARBA" id="ARBA00023239"/>
    </source>
</evidence>
<proteinExistence type="inferred from homology"/>
<gene>
    <name evidence="6" type="ORF">ACFP9W_01675</name>
</gene>
<dbReference type="PANTHER" id="PTHR33337:SF40">
    <property type="entry name" value="CENP-V_GFA DOMAIN-CONTAINING PROTEIN-RELATED"/>
    <property type="match status" value="1"/>
</dbReference>
<organism evidence="6 7">
    <name type="scientific">Tatumella terrea</name>
    <dbReference type="NCBI Taxonomy" id="419007"/>
    <lineage>
        <taxon>Bacteria</taxon>
        <taxon>Pseudomonadati</taxon>
        <taxon>Pseudomonadota</taxon>
        <taxon>Gammaproteobacteria</taxon>
        <taxon>Enterobacterales</taxon>
        <taxon>Erwiniaceae</taxon>
        <taxon>Tatumella</taxon>
    </lineage>
</organism>
<reference evidence="7" key="1">
    <citation type="journal article" date="2019" name="Int. J. Syst. Evol. Microbiol.">
        <title>The Global Catalogue of Microorganisms (GCM) 10K type strain sequencing project: providing services to taxonomists for standard genome sequencing and annotation.</title>
        <authorList>
            <consortium name="The Broad Institute Genomics Platform"/>
            <consortium name="The Broad Institute Genome Sequencing Center for Infectious Disease"/>
            <person name="Wu L."/>
            <person name="Ma J."/>
        </authorList>
    </citation>
    <scope>NUCLEOTIDE SEQUENCE [LARGE SCALE GENOMIC DNA]</scope>
    <source>
        <strain evidence="7">CGMCC 1.18518</strain>
    </source>
</reference>
<evidence type="ECO:0000259" key="5">
    <source>
        <dbReference type="PROSITE" id="PS51891"/>
    </source>
</evidence>
<evidence type="ECO:0000256" key="3">
    <source>
        <dbReference type="ARBA" id="ARBA00022833"/>
    </source>
</evidence>
<evidence type="ECO:0000256" key="2">
    <source>
        <dbReference type="ARBA" id="ARBA00022723"/>
    </source>
</evidence>
<dbReference type="Gene3D" id="3.90.1590.10">
    <property type="entry name" value="glutathione-dependent formaldehyde- activating enzyme (gfa)"/>
    <property type="match status" value="1"/>
</dbReference>
<evidence type="ECO:0000256" key="1">
    <source>
        <dbReference type="ARBA" id="ARBA00005495"/>
    </source>
</evidence>